<dbReference type="GO" id="GO:0003677">
    <property type="term" value="F:DNA binding"/>
    <property type="evidence" value="ECO:0007669"/>
    <property type="project" value="InterPro"/>
</dbReference>
<dbReference type="Pfam" id="PF01609">
    <property type="entry name" value="DDE_Tnp_1"/>
    <property type="match status" value="1"/>
</dbReference>
<sequence length="538" mass="61898">MPLVDGFDDSSILSIGHLGIVAGAYDSLQIADVIDTALPKTRHHNLTHAQVLKAMVLNGLGFIERRLYLFPDFFDDIAVERLLGEGITRDHLNDDVLGRTLDAIAAYGPTELFNEIVTECLLSTDFGSHCIHVDTTNFSVTGAYEPDCDLGEITITYGHPKDGRWDLKRFVLGMAANQYGVPLFLQTFSGNESDKETILSIIQHLNENLKSDEKVYHVADSAFYTAKNLQTLGQHTFWIRRVPATINEVQNLVRTDDPFLPCTDDRYTYQEHSSEYAGVRQKWVLYRSVPMYEREEKTFEKNLTKNLDQARKSLRKLCAREFACVPDARRAAEVWLSKRPRYRFCDLDVTTITRKQEKSRGRPKNGEPVLVSYKVIAEIEDNPEVLAEERRILGRFVLATNDPTVSADELLANYKGQGAVERGFRFLKDTSFRVAEIFLKKTSRIQALAMVMVLCLFIYALTEFRLRQELARTGETVTSQTKKQTQRPTMKWVFFRFRRVREFVVVEEGKRVKRVANLNEELWKILQLLGKEYEKYYL</sequence>
<dbReference type="Pfam" id="PF14104">
    <property type="entry name" value="DUF4277"/>
    <property type="match status" value="1"/>
</dbReference>
<dbReference type="GO" id="GO:0006313">
    <property type="term" value="P:DNA transposition"/>
    <property type="evidence" value="ECO:0007669"/>
    <property type="project" value="InterPro"/>
</dbReference>
<dbReference type="PANTHER" id="PTHR34614:SF2">
    <property type="entry name" value="TRANSPOSASE IS4-LIKE DOMAIN-CONTAINING PROTEIN"/>
    <property type="match status" value="1"/>
</dbReference>
<keyword evidence="1" id="KW-0812">Transmembrane</keyword>
<evidence type="ECO:0000313" key="4">
    <source>
        <dbReference type="EMBL" id="KLK88812.1"/>
    </source>
</evidence>
<evidence type="ECO:0000313" key="5">
    <source>
        <dbReference type="Proteomes" id="UP000035301"/>
    </source>
</evidence>
<evidence type="ECO:0000259" key="2">
    <source>
        <dbReference type="Pfam" id="PF01609"/>
    </source>
</evidence>
<keyword evidence="1" id="KW-0472">Membrane</keyword>
<name>A0A0H1R873_9EURY</name>
<organism evidence="4 5">
    <name type="scientific">Methanoculleus sediminis</name>
    <dbReference type="NCBI Taxonomy" id="1550566"/>
    <lineage>
        <taxon>Archaea</taxon>
        <taxon>Methanobacteriati</taxon>
        <taxon>Methanobacteriota</taxon>
        <taxon>Stenosarchaea group</taxon>
        <taxon>Methanomicrobia</taxon>
        <taxon>Methanomicrobiales</taxon>
        <taxon>Methanomicrobiaceae</taxon>
        <taxon>Methanoculleus</taxon>
    </lineage>
</organism>
<dbReference type="RefSeq" id="WP_048183446.1">
    <property type="nucleotide sequence ID" value="NZ_JXOJ01000002.1"/>
</dbReference>
<feature type="domain" description="Transposase IS4-like" evidence="2">
    <location>
        <begin position="177"/>
        <end position="457"/>
    </location>
</feature>
<dbReference type="AlphaFoldDB" id="A0A0H1R873"/>
<dbReference type="InterPro" id="IPR012337">
    <property type="entry name" value="RNaseH-like_sf"/>
</dbReference>
<keyword evidence="5" id="KW-1185">Reference proteome</keyword>
<dbReference type="PANTHER" id="PTHR34614">
    <property type="match status" value="1"/>
</dbReference>
<dbReference type="SUPFAM" id="SSF53098">
    <property type="entry name" value="Ribonuclease H-like"/>
    <property type="match status" value="1"/>
</dbReference>
<feature type="domain" description="DUF4277" evidence="3">
    <location>
        <begin position="12"/>
        <end position="117"/>
    </location>
</feature>
<evidence type="ECO:0000256" key="1">
    <source>
        <dbReference type="SAM" id="Phobius"/>
    </source>
</evidence>
<accession>A0A0H1R873</accession>
<dbReference type="STRING" id="1550566.SZ63_07535"/>
<dbReference type="NCBIfam" id="NF033559">
    <property type="entry name" value="transpos_IS1634"/>
    <property type="match status" value="1"/>
</dbReference>
<dbReference type="OrthoDB" id="112316at2157"/>
<comment type="caution">
    <text evidence="4">The sequence shown here is derived from an EMBL/GenBank/DDBJ whole genome shotgun (WGS) entry which is preliminary data.</text>
</comment>
<dbReference type="PATRIC" id="fig|1550566.3.peg.1636"/>
<dbReference type="InterPro" id="IPR047654">
    <property type="entry name" value="IS1634_transpos"/>
</dbReference>
<dbReference type="Proteomes" id="UP000035301">
    <property type="component" value="Unassembled WGS sequence"/>
</dbReference>
<dbReference type="GO" id="GO:0004803">
    <property type="term" value="F:transposase activity"/>
    <property type="evidence" value="ECO:0007669"/>
    <property type="project" value="InterPro"/>
</dbReference>
<keyword evidence="1" id="KW-1133">Transmembrane helix</keyword>
<dbReference type="InterPro" id="IPR002559">
    <property type="entry name" value="Transposase_11"/>
</dbReference>
<proteinExistence type="predicted"/>
<dbReference type="InterPro" id="IPR025457">
    <property type="entry name" value="DUF4277"/>
</dbReference>
<feature type="transmembrane region" description="Helical" evidence="1">
    <location>
        <begin position="445"/>
        <end position="462"/>
    </location>
</feature>
<reference evidence="4 5" key="1">
    <citation type="journal article" date="2015" name="Int. J. Syst. Evol. Microbiol.">
        <title>Methanoculleus sediminis sp. nov., a methanogen from sediments near a submarine mud volcano.</title>
        <authorList>
            <person name="Chen S.C."/>
            <person name="Chen M.F."/>
            <person name="Lai M.C."/>
            <person name="Weng C.Y."/>
            <person name="Wu S.Y."/>
            <person name="Lin S."/>
            <person name="Yang T.F."/>
            <person name="Chen P.C."/>
        </authorList>
    </citation>
    <scope>NUCLEOTIDE SEQUENCE [LARGE SCALE GENOMIC DNA]</scope>
    <source>
        <strain evidence="4 5">S3Fa</strain>
    </source>
</reference>
<protein>
    <submittedName>
        <fullName evidence="4">Transposase</fullName>
    </submittedName>
</protein>
<gene>
    <name evidence="4" type="ORF">SZ63_07535</name>
</gene>
<dbReference type="EMBL" id="JXOJ01000002">
    <property type="protein sequence ID" value="KLK88812.1"/>
    <property type="molecule type" value="Genomic_DNA"/>
</dbReference>
<evidence type="ECO:0000259" key="3">
    <source>
        <dbReference type="Pfam" id="PF14104"/>
    </source>
</evidence>